<dbReference type="InterPro" id="IPR020846">
    <property type="entry name" value="MFS_dom"/>
</dbReference>
<dbReference type="GO" id="GO:0051119">
    <property type="term" value="F:sugar transmembrane transporter activity"/>
    <property type="evidence" value="ECO:0007669"/>
    <property type="project" value="InterPro"/>
</dbReference>
<dbReference type="InterPro" id="IPR036259">
    <property type="entry name" value="MFS_trans_sf"/>
</dbReference>
<feature type="transmembrane region" description="Helical" evidence="8">
    <location>
        <begin position="265"/>
        <end position="290"/>
    </location>
</feature>
<dbReference type="PANTHER" id="PTHR48021:SF25">
    <property type="entry name" value="SUGAR TRANSPORTER ERD6-LIKE 5"/>
    <property type="match status" value="1"/>
</dbReference>
<dbReference type="GO" id="GO:0016020">
    <property type="term" value="C:membrane"/>
    <property type="evidence" value="ECO:0007669"/>
    <property type="project" value="UniProtKB-SubCell"/>
</dbReference>
<dbReference type="PANTHER" id="PTHR48021">
    <property type="match status" value="1"/>
</dbReference>
<keyword evidence="7 8" id="KW-0472">Membrane</keyword>
<comment type="caution">
    <text evidence="10">The sequence shown here is derived from an EMBL/GenBank/DDBJ whole genome shotgun (WGS) entry which is preliminary data.</text>
</comment>
<keyword evidence="3" id="KW-0813">Transport</keyword>
<feature type="transmembrane region" description="Helical" evidence="8">
    <location>
        <begin position="161"/>
        <end position="181"/>
    </location>
</feature>
<keyword evidence="5 8" id="KW-0812">Transmembrane</keyword>
<dbReference type="InterPro" id="IPR005829">
    <property type="entry name" value="Sugar_transporter_CS"/>
</dbReference>
<reference evidence="11" key="1">
    <citation type="submission" date="2016-06" db="EMBL/GenBank/DDBJ databases">
        <title>Parallel loss of symbiosis genes in relatives of nitrogen-fixing non-legume Parasponia.</title>
        <authorList>
            <person name="Van Velzen R."/>
            <person name="Holmer R."/>
            <person name="Bu F."/>
            <person name="Rutten L."/>
            <person name="Van Zeijl A."/>
            <person name="Liu W."/>
            <person name="Santuari L."/>
            <person name="Cao Q."/>
            <person name="Sharma T."/>
            <person name="Shen D."/>
            <person name="Roswanjaya Y."/>
            <person name="Wardhani T."/>
            <person name="Kalhor M.S."/>
            <person name="Jansen J."/>
            <person name="Van den Hoogen J."/>
            <person name="Gungor B."/>
            <person name="Hartog M."/>
            <person name="Hontelez J."/>
            <person name="Verver J."/>
            <person name="Yang W.-C."/>
            <person name="Schijlen E."/>
            <person name="Repin R."/>
            <person name="Schilthuizen M."/>
            <person name="Schranz E."/>
            <person name="Heidstra R."/>
            <person name="Miyata K."/>
            <person name="Fedorova E."/>
            <person name="Kohlen W."/>
            <person name="Bisseling T."/>
            <person name="Smit S."/>
            <person name="Geurts R."/>
        </authorList>
    </citation>
    <scope>NUCLEOTIDE SEQUENCE [LARGE SCALE GENOMIC DNA]</scope>
    <source>
        <strain evidence="11">cv. WU1-14</strain>
    </source>
</reference>
<dbReference type="OrthoDB" id="1187850at2759"/>
<comment type="subcellular location">
    <subcellularLocation>
        <location evidence="1">Membrane</location>
        <topology evidence="1">Multi-pass membrane protein</topology>
    </subcellularLocation>
</comment>
<feature type="transmembrane region" description="Helical" evidence="8">
    <location>
        <begin position="67"/>
        <end position="89"/>
    </location>
</feature>
<keyword evidence="4" id="KW-0762">Sugar transport</keyword>
<protein>
    <submittedName>
        <fullName evidence="10">Sugar/inositol transporter</fullName>
    </submittedName>
</protein>
<feature type="transmembrane region" description="Helical" evidence="8">
    <location>
        <begin position="29"/>
        <end position="47"/>
    </location>
</feature>
<feature type="domain" description="Major facilitator superfamily (MFS) profile" evidence="9">
    <location>
        <begin position="29"/>
        <end position="427"/>
    </location>
</feature>
<accession>A0A2P5CTX4</accession>
<dbReference type="InterPro" id="IPR044775">
    <property type="entry name" value="MFS_ERD6/Tret1-like"/>
</dbReference>
<evidence type="ECO:0000256" key="2">
    <source>
        <dbReference type="ARBA" id="ARBA00010992"/>
    </source>
</evidence>
<feature type="transmembrane region" description="Helical" evidence="8">
    <location>
        <begin position="131"/>
        <end position="149"/>
    </location>
</feature>
<organism evidence="10 11">
    <name type="scientific">Parasponia andersonii</name>
    <name type="common">Sponia andersonii</name>
    <dbReference type="NCBI Taxonomy" id="3476"/>
    <lineage>
        <taxon>Eukaryota</taxon>
        <taxon>Viridiplantae</taxon>
        <taxon>Streptophyta</taxon>
        <taxon>Embryophyta</taxon>
        <taxon>Tracheophyta</taxon>
        <taxon>Spermatophyta</taxon>
        <taxon>Magnoliopsida</taxon>
        <taxon>eudicotyledons</taxon>
        <taxon>Gunneridae</taxon>
        <taxon>Pentapetalae</taxon>
        <taxon>rosids</taxon>
        <taxon>fabids</taxon>
        <taxon>Rosales</taxon>
        <taxon>Cannabaceae</taxon>
        <taxon>Parasponia</taxon>
    </lineage>
</organism>
<evidence type="ECO:0000256" key="3">
    <source>
        <dbReference type="ARBA" id="ARBA00022448"/>
    </source>
</evidence>
<evidence type="ECO:0000256" key="7">
    <source>
        <dbReference type="ARBA" id="ARBA00023136"/>
    </source>
</evidence>
<evidence type="ECO:0000256" key="1">
    <source>
        <dbReference type="ARBA" id="ARBA00004141"/>
    </source>
</evidence>
<evidence type="ECO:0000259" key="9">
    <source>
        <dbReference type="PROSITE" id="PS50850"/>
    </source>
</evidence>
<feature type="transmembrane region" description="Helical" evidence="8">
    <location>
        <begin position="344"/>
        <end position="368"/>
    </location>
</feature>
<comment type="similarity">
    <text evidence="2">Belongs to the major facilitator superfamily. Sugar transporter (TC 2.A.1.1) family.</text>
</comment>
<dbReference type="InterPro" id="IPR003663">
    <property type="entry name" value="Sugar/inositol_transpt"/>
</dbReference>
<gene>
    <name evidence="10" type="ORF">PanWU01x14_124650</name>
</gene>
<feature type="transmembrane region" description="Helical" evidence="8">
    <location>
        <begin position="310"/>
        <end position="332"/>
    </location>
</feature>
<evidence type="ECO:0000256" key="6">
    <source>
        <dbReference type="ARBA" id="ARBA00022989"/>
    </source>
</evidence>
<keyword evidence="11" id="KW-1185">Reference proteome</keyword>
<feature type="transmembrane region" description="Helical" evidence="8">
    <location>
        <begin position="187"/>
        <end position="205"/>
    </location>
</feature>
<dbReference type="Pfam" id="PF00083">
    <property type="entry name" value="Sugar_tr"/>
    <property type="match status" value="1"/>
</dbReference>
<feature type="transmembrane region" description="Helical" evidence="8">
    <location>
        <begin position="101"/>
        <end position="125"/>
    </location>
</feature>
<dbReference type="EMBL" id="JXTB01000096">
    <property type="protein sequence ID" value="PON64396.1"/>
    <property type="molecule type" value="Genomic_DNA"/>
</dbReference>
<dbReference type="AlphaFoldDB" id="A0A2P5CTX4"/>
<feature type="transmembrane region" description="Helical" evidence="8">
    <location>
        <begin position="398"/>
        <end position="420"/>
    </location>
</feature>
<dbReference type="CDD" id="cd17358">
    <property type="entry name" value="MFS_GLUT6_8_Class3_like"/>
    <property type="match status" value="1"/>
</dbReference>
<evidence type="ECO:0000313" key="11">
    <source>
        <dbReference type="Proteomes" id="UP000237105"/>
    </source>
</evidence>
<proteinExistence type="inferred from homology"/>
<evidence type="ECO:0000256" key="5">
    <source>
        <dbReference type="ARBA" id="ARBA00022692"/>
    </source>
</evidence>
<dbReference type="SUPFAM" id="SSF103473">
    <property type="entry name" value="MFS general substrate transporter"/>
    <property type="match status" value="1"/>
</dbReference>
<dbReference type="PRINTS" id="PR00171">
    <property type="entry name" value="SUGRTRNSPORT"/>
</dbReference>
<dbReference type="PROSITE" id="PS00216">
    <property type="entry name" value="SUGAR_TRANSPORT_1"/>
    <property type="match status" value="1"/>
</dbReference>
<keyword evidence="6 8" id="KW-1133">Transmembrane helix</keyword>
<dbReference type="Proteomes" id="UP000237105">
    <property type="component" value="Unassembled WGS sequence"/>
</dbReference>
<dbReference type="PROSITE" id="PS50850">
    <property type="entry name" value="MFS"/>
    <property type="match status" value="1"/>
</dbReference>
<name>A0A2P5CTX4_PARAD</name>
<dbReference type="InterPro" id="IPR050549">
    <property type="entry name" value="MFS_Trehalose_Transporter"/>
</dbReference>
<dbReference type="InterPro" id="IPR005828">
    <property type="entry name" value="MFS_sugar_transport-like"/>
</dbReference>
<evidence type="ECO:0000256" key="8">
    <source>
        <dbReference type="SAM" id="Phobius"/>
    </source>
</evidence>
<sequence length="445" mass="48038">MEEDREAPKRPLLDNNGGELRRDFSSTSVTFIVVFSTLVAASGSYVYGNAVGYSSPAKSGIVNDLGLTLAEFSIFGSIQSIGAMFGALGSGKLADVIGRKGAMGVSNIICITGWLAIAFAKGAWWLDVGRFLVGCGIGLISYVVPIYIAEITPKNVRGTFLSTKHLMISFGKALFFLIGSVVSWRTLALIGLVPCLFQLLGLLFIPESPRWLMKMELVKKFENSLYRLRGENADISEEKAEIKDYTEYCKKISGDGILSLFQRKYAFCLTIGLGLLLFQQFGGLGGIVFYTSTILQSAGFPSNIGSVVVGIAQISATGICLGCFLTGLSFLLKDLHFGEKPTPVLALVGILVYYASFGVGMEGMPWIIASEILPINIKGSAGSVINVASWSSSWLVSYSFNFIFEWSSAGVCAANVLFIWKLVPETKGRTLEELQASLITRPSPQ</sequence>
<evidence type="ECO:0000256" key="4">
    <source>
        <dbReference type="ARBA" id="ARBA00022597"/>
    </source>
</evidence>
<evidence type="ECO:0000313" key="10">
    <source>
        <dbReference type="EMBL" id="PON64396.1"/>
    </source>
</evidence>
<dbReference type="Gene3D" id="1.20.1250.20">
    <property type="entry name" value="MFS general substrate transporter like domains"/>
    <property type="match status" value="1"/>
</dbReference>